<dbReference type="Proteomes" id="UP001301769">
    <property type="component" value="Unassembled WGS sequence"/>
</dbReference>
<reference evidence="3" key="1">
    <citation type="journal article" date="2023" name="Mol. Phylogenet. Evol.">
        <title>Genome-scale phylogeny and comparative genomics of the fungal order Sordariales.</title>
        <authorList>
            <person name="Hensen N."/>
            <person name="Bonometti L."/>
            <person name="Westerberg I."/>
            <person name="Brannstrom I.O."/>
            <person name="Guillou S."/>
            <person name="Cros-Aarteil S."/>
            <person name="Calhoun S."/>
            <person name="Haridas S."/>
            <person name="Kuo A."/>
            <person name="Mondo S."/>
            <person name="Pangilinan J."/>
            <person name="Riley R."/>
            <person name="LaButti K."/>
            <person name="Andreopoulos B."/>
            <person name="Lipzen A."/>
            <person name="Chen C."/>
            <person name="Yan M."/>
            <person name="Daum C."/>
            <person name="Ng V."/>
            <person name="Clum A."/>
            <person name="Steindorff A."/>
            <person name="Ohm R.A."/>
            <person name="Martin F."/>
            <person name="Silar P."/>
            <person name="Natvig D.O."/>
            <person name="Lalanne C."/>
            <person name="Gautier V."/>
            <person name="Ament-Velasquez S.L."/>
            <person name="Kruys A."/>
            <person name="Hutchinson M.I."/>
            <person name="Powell A.J."/>
            <person name="Barry K."/>
            <person name="Miller A.N."/>
            <person name="Grigoriev I.V."/>
            <person name="Debuchy R."/>
            <person name="Gladieux P."/>
            <person name="Hiltunen Thoren M."/>
            <person name="Johannesson H."/>
        </authorList>
    </citation>
    <scope>NUCLEOTIDE SEQUENCE</scope>
    <source>
        <strain evidence="3">PSN293</strain>
    </source>
</reference>
<gene>
    <name evidence="3" type="ORF">QBC37DRAFT_419909</name>
</gene>
<name>A0AAN7B956_9PEZI</name>
<dbReference type="EMBL" id="MU858084">
    <property type="protein sequence ID" value="KAK4215064.1"/>
    <property type="molecule type" value="Genomic_DNA"/>
</dbReference>
<feature type="domain" description="RNase T2-like C-terminal" evidence="2">
    <location>
        <begin position="35"/>
        <end position="107"/>
    </location>
</feature>
<organism evidence="3 4">
    <name type="scientific">Rhypophila decipiens</name>
    <dbReference type="NCBI Taxonomy" id="261697"/>
    <lineage>
        <taxon>Eukaryota</taxon>
        <taxon>Fungi</taxon>
        <taxon>Dikarya</taxon>
        <taxon>Ascomycota</taxon>
        <taxon>Pezizomycotina</taxon>
        <taxon>Sordariomycetes</taxon>
        <taxon>Sordariomycetidae</taxon>
        <taxon>Sordariales</taxon>
        <taxon>Naviculisporaceae</taxon>
        <taxon>Rhypophila</taxon>
    </lineage>
</organism>
<proteinExistence type="predicted"/>
<evidence type="ECO:0000313" key="3">
    <source>
        <dbReference type="EMBL" id="KAK4215064.1"/>
    </source>
</evidence>
<reference evidence="3" key="2">
    <citation type="submission" date="2023-05" db="EMBL/GenBank/DDBJ databases">
        <authorList>
            <consortium name="Lawrence Berkeley National Laboratory"/>
            <person name="Steindorff A."/>
            <person name="Hensen N."/>
            <person name="Bonometti L."/>
            <person name="Westerberg I."/>
            <person name="Brannstrom I.O."/>
            <person name="Guillou S."/>
            <person name="Cros-Aarteil S."/>
            <person name="Calhoun S."/>
            <person name="Haridas S."/>
            <person name="Kuo A."/>
            <person name="Mondo S."/>
            <person name="Pangilinan J."/>
            <person name="Riley R."/>
            <person name="Labutti K."/>
            <person name="Andreopoulos B."/>
            <person name="Lipzen A."/>
            <person name="Chen C."/>
            <person name="Yanf M."/>
            <person name="Daum C."/>
            <person name="Ng V."/>
            <person name="Clum A."/>
            <person name="Ohm R."/>
            <person name="Martin F."/>
            <person name="Silar P."/>
            <person name="Natvig D."/>
            <person name="Lalanne C."/>
            <person name="Gautier V."/>
            <person name="Ament-Velasquez S.L."/>
            <person name="Kruys A."/>
            <person name="Hutchinson M.I."/>
            <person name="Powell A.J."/>
            <person name="Barry K."/>
            <person name="Miller A.N."/>
            <person name="Grigoriev I.V."/>
            <person name="Debuchy R."/>
            <person name="Gladieux P."/>
            <person name="Thoren M.H."/>
            <person name="Johannesson H."/>
        </authorList>
    </citation>
    <scope>NUCLEOTIDE SEQUENCE</scope>
    <source>
        <strain evidence="3">PSN293</strain>
    </source>
</reference>
<dbReference type="AlphaFoldDB" id="A0AAN7B956"/>
<protein>
    <recommendedName>
        <fullName evidence="2">RNase T2-like C-terminal domain-containing protein</fullName>
    </recommendedName>
</protein>
<evidence type="ECO:0000313" key="4">
    <source>
        <dbReference type="Proteomes" id="UP001301769"/>
    </source>
</evidence>
<dbReference type="InterPro" id="IPR057328">
    <property type="entry name" value="RNaseT2L_C"/>
</dbReference>
<evidence type="ECO:0000256" key="1">
    <source>
        <dbReference type="SAM" id="SignalP"/>
    </source>
</evidence>
<keyword evidence="1" id="KW-0732">Signal</keyword>
<sequence>MIPSVKCLLLTVLAGATIVSAVPTMVTTRAATNLNFSGRGQIRTTHYEGDYEDLGCLTNKGFWTANESQCGTFTAEVISQWRDFLLSSADGQCYIQHIGLRCGDKPADNNSIYFGIFPTRQEIGGGEALRYGQYGLMAGADKYPPGPNDAPIPVQFWTSKDIGQKMVWLTWKAL</sequence>
<dbReference type="Pfam" id="PF25488">
    <property type="entry name" value="RNaseT2L_C"/>
    <property type="match status" value="1"/>
</dbReference>
<evidence type="ECO:0000259" key="2">
    <source>
        <dbReference type="Pfam" id="PF25488"/>
    </source>
</evidence>
<feature type="chain" id="PRO_5043027179" description="RNase T2-like C-terminal domain-containing protein" evidence="1">
    <location>
        <begin position="22"/>
        <end position="174"/>
    </location>
</feature>
<keyword evidence="4" id="KW-1185">Reference proteome</keyword>
<feature type="signal peptide" evidence="1">
    <location>
        <begin position="1"/>
        <end position="21"/>
    </location>
</feature>
<accession>A0AAN7B956</accession>
<comment type="caution">
    <text evidence="3">The sequence shown here is derived from an EMBL/GenBank/DDBJ whole genome shotgun (WGS) entry which is preliminary data.</text>
</comment>